<accession>A0ABD3AF39</accession>
<sequence length="112" mass="13057">MDLSTLTMDLVLVLLLLGMLVPVTVMVAVEHHKLVVMIQMMALQVVEVVNKGWKRPWELKSRERPGERWPFKSWERSPVEAKPKWLILITMIDAMARVNLSRNERFFTIISS</sequence>
<gene>
    <name evidence="1" type="ORF">ACH5RR_009691</name>
</gene>
<dbReference type="Proteomes" id="UP001630127">
    <property type="component" value="Unassembled WGS sequence"/>
</dbReference>
<evidence type="ECO:0008006" key="3">
    <source>
        <dbReference type="Google" id="ProtNLM"/>
    </source>
</evidence>
<keyword evidence="2" id="KW-1185">Reference proteome</keyword>
<evidence type="ECO:0000313" key="1">
    <source>
        <dbReference type="EMBL" id="KAL3530369.1"/>
    </source>
</evidence>
<protein>
    <recommendedName>
        <fullName evidence="3">Secreted protein</fullName>
    </recommendedName>
</protein>
<reference evidence="1 2" key="1">
    <citation type="submission" date="2024-11" db="EMBL/GenBank/DDBJ databases">
        <title>A near-complete genome assembly of Cinchona calisaya.</title>
        <authorList>
            <person name="Lian D.C."/>
            <person name="Zhao X.W."/>
            <person name="Wei L."/>
        </authorList>
    </citation>
    <scope>NUCLEOTIDE SEQUENCE [LARGE SCALE GENOMIC DNA]</scope>
    <source>
        <tissue evidence="1">Nenye</tissue>
    </source>
</reference>
<proteinExistence type="predicted"/>
<evidence type="ECO:0000313" key="2">
    <source>
        <dbReference type="Proteomes" id="UP001630127"/>
    </source>
</evidence>
<comment type="caution">
    <text evidence="1">The sequence shown here is derived from an EMBL/GenBank/DDBJ whole genome shotgun (WGS) entry which is preliminary data.</text>
</comment>
<name>A0ABD3AF39_9GENT</name>
<dbReference type="AlphaFoldDB" id="A0ABD3AF39"/>
<organism evidence="1 2">
    <name type="scientific">Cinchona calisaya</name>
    <dbReference type="NCBI Taxonomy" id="153742"/>
    <lineage>
        <taxon>Eukaryota</taxon>
        <taxon>Viridiplantae</taxon>
        <taxon>Streptophyta</taxon>
        <taxon>Embryophyta</taxon>
        <taxon>Tracheophyta</taxon>
        <taxon>Spermatophyta</taxon>
        <taxon>Magnoliopsida</taxon>
        <taxon>eudicotyledons</taxon>
        <taxon>Gunneridae</taxon>
        <taxon>Pentapetalae</taxon>
        <taxon>asterids</taxon>
        <taxon>lamiids</taxon>
        <taxon>Gentianales</taxon>
        <taxon>Rubiaceae</taxon>
        <taxon>Cinchonoideae</taxon>
        <taxon>Cinchoneae</taxon>
        <taxon>Cinchona</taxon>
    </lineage>
</organism>
<dbReference type="EMBL" id="JBJUIK010000004">
    <property type="protein sequence ID" value="KAL3530369.1"/>
    <property type="molecule type" value="Genomic_DNA"/>
</dbReference>